<protein>
    <recommendedName>
        <fullName evidence="3">Methyltransferase domain-containing protein</fullName>
    </recommendedName>
</protein>
<dbReference type="EMBL" id="SSOP01000070">
    <property type="protein sequence ID" value="KAB5592298.1"/>
    <property type="molecule type" value="Genomic_DNA"/>
</dbReference>
<gene>
    <name evidence="1" type="ORF">CTheo_4285</name>
</gene>
<dbReference type="Pfam" id="PF13489">
    <property type="entry name" value="Methyltransf_23"/>
    <property type="match status" value="1"/>
</dbReference>
<dbReference type="Proteomes" id="UP000383932">
    <property type="component" value="Unassembled WGS sequence"/>
</dbReference>
<reference evidence="1 2" key="1">
    <citation type="journal article" date="2019" name="Fungal Biol. Biotechnol.">
        <title>Draft genome sequence of fastidious pathogen Ceratobasidium theobromae, which causes vascular-streak dieback in Theobroma cacao.</title>
        <authorList>
            <person name="Ali S.S."/>
            <person name="Asman A."/>
            <person name="Shao J."/>
            <person name="Firmansyah A.P."/>
            <person name="Susilo A.W."/>
            <person name="Rosmana A."/>
            <person name="McMahon P."/>
            <person name="Junaid M."/>
            <person name="Guest D."/>
            <person name="Kheng T.Y."/>
            <person name="Meinhardt L.W."/>
            <person name="Bailey B.A."/>
        </authorList>
    </citation>
    <scope>NUCLEOTIDE SEQUENCE [LARGE SCALE GENOMIC DNA]</scope>
    <source>
        <strain evidence="1 2">CT2</strain>
    </source>
</reference>
<evidence type="ECO:0000313" key="2">
    <source>
        <dbReference type="Proteomes" id="UP000383932"/>
    </source>
</evidence>
<proteinExistence type="predicted"/>
<organism evidence="1 2">
    <name type="scientific">Ceratobasidium theobromae</name>
    <dbReference type="NCBI Taxonomy" id="1582974"/>
    <lineage>
        <taxon>Eukaryota</taxon>
        <taxon>Fungi</taxon>
        <taxon>Dikarya</taxon>
        <taxon>Basidiomycota</taxon>
        <taxon>Agaricomycotina</taxon>
        <taxon>Agaricomycetes</taxon>
        <taxon>Cantharellales</taxon>
        <taxon>Ceratobasidiaceae</taxon>
        <taxon>Ceratobasidium</taxon>
    </lineage>
</organism>
<dbReference type="SUPFAM" id="SSF53335">
    <property type="entry name" value="S-adenosyl-L-methionine-dependent methyltransferases"/>
    <property type="match status" value="1"/>
</dbReference>
<dbReference type="InterPro" id="IPR029063">
    <property type="entry name" value="SAM-dependent_MTases_sf"/>
</dbReference>
<name>A0A5N5QL79_9AGAM</name>
<dbReference type="CDD" id="cd02440">
    <property type="entry name" value="AdoMet_MTases"/>
    <property type="match status" value="1"/>
</dbReference>
<dbReference type="OrthoDB" id="2013972at2759"/>
<dbReference type="PANTHER" id="PTHR43591">
    <property type="entry name" value="METHYLTRANSFERASE"/>
    <property type="match status" value="1"/>
</dbReference>
<evidence type="ECO:0000313" key="1">
    <source>
        <dbReference type="EMBL" id="KAB5592298.1"/>
    </source>
</evidence>
<evidence type="ECO:0008006" key="3">
    <source>
        <dbReference type="Google" id="ProtNLM"/>
    </source>
</evidence>
<dbReference type="PANTHER" id="PTHR43591:SF110">
    <property type="entry name" value="RHODANESE DOMAIN-CONTAINING PROTEIN"/>
    <property type="match status" value="1"/>
</dbReference>
<dbReference type="AlphaFoldDB" id="A0A5N5QL79"/>
<accession>A0A5N5QL79</accession>
<sequence length="357" mass="40432">MEISYTDEFNRQGTVYFVNDNVNEQVQYVDSDTDSMSTCSTHSASTITSSEISDFYQERYGRVFPMDENIPVVLPIDEPEHERLQKQHQYLKLLRGSNYFGPVKELMDRTPHPKVLDIRTQQGTWVQEMASEFPHAEFISLDLVPMVPHVPRSNITFEVYDLYAGLAEPDESFDIVHAWDCVATSKNYQMLLREFHRVLRPGGLLLISELGVNVYEAYDTDVPATVSSPRISEGLKAIREAIAAQGVMIDALPLIPKWLEADSGLWSVPPPPTSTPLVQTRKRGFTRIETRTLHIPNGTWHPDPIMQRVGALARDVWHATWLSVIPMLLEQGMDPAAVRNIVEGAVQELMDPTIQTD</sequence>
<dbReference type="Gene3D" id="3.40.50.150">
    <property type="entry name" value="Vaccinia Virus protein VP39"/>
    <property type="match status" value="1"/>
</dbReference>
<keyword evidence="2" id="KW-1185">Reference proteome</keyword>
<comment type="caution">
    <text evidence="1">The sequence shown here is derived from an EMBL/GenBank/DDBJ whole genome shotgun (WGS) entry which is preliminary data.</text>
</comment>